<proteinExistence type="predicted"/>
<feature type="transmembrane region" description="Helical" evidence="4">
    <location>
        <begin position="21"/>
        <end position="42"/>
    </location>
</feature>
<evidence type="ECO:0000256" key="4">
    <source>
        <dbReference type="SAM" id="Phobius"/>
    </source>
</evidence>
<dbReference type="PANTHER" id="PTHR21461">
    <property type="entry name" value="GLYCOSYLTRANSFERASE FAMILY 92 PROTEIN"/>
    <property type="match status" value="1"/>
</dbReference>
<evidence type="ECO:0000313" key="5">
    <source>
        <dbReference type="EMBL" id="KAJ3045039.1"/>
    </source>
</evidence>
<accession>A0AAD5X1F1</accession>
<keyword evidence="6" id="KW-1185">Reference proteome</keyword>
<name>A0AAD5X1F1_9FUNG</name>
<dbReference type="GO" id="GO:0016020">
    <property type="term" value="C:membrane"/>
    <property type="evidence" value="ECO:0007669"/>
    <property type="project" value="UniProtKB-SubCell"/>
</dbReference>
<reference evidence="5" key="1">
    <citation type="submission" date="2020-05" db="EMBL/GenBank/DDBJ databases">
        <title>Phylogenomic resolution of chytrid fungi.</title>
        <authorList>
            <person name="Stajich J.E."/>
            <person name="Amses K."/>
            <person name="Simmons R."/>
            <person name="Seto K."/>
            <person name="Myers J."/>
            <person name="Bonds A."/>
            <person name="Quandt C.A."/>
            <person name="Barry K."/>
            <person name="Liu P."/>
            <person name="Grigoriev I."/>
            <person name="Longcore J.E."/>
            <person name="James T.Y."/>
        </authorList>
    </citation>
    <scope>NUCLEOTIDE SEQUENCE</scope>
    <source>
        <strain evidence="5">JEL0318</strain>
    </source>
</reference>
<dbReference type="PANTHER" id="PTHR21461:SF69">
    <property type="entry name" value="GLYCOSYLTRANSFERASE FAMILY 92 PROTEIN"/>
    <property type="match status" value="1"/>
</dbReference>
<dbReference type="EMBL" id="JADGJD010001257">
    <property type="protein sequence ID" value="KAJ3045039.1"/>
    <property type="molecule type" value="Genomic_DNA"/>
</dbReference>
<dbReference type="GO" id="GO:0016757">
    <property type="term" value="F:glycosyltransferase activity"/>
    <property type="evidence" value="ECO:0007669"/>
    <property type="project" value="TreeGrafter"/>
</dbReference>
<dbReference type="GO" id="GO:0005737">
    <property type="term" value="C:cytoplasm"/>
    <property type="evidence" value="ECO:0007669"/>
    <property type="project" value="TreeGrafter"/>
</dbReference>
<evidence type="ECO:0000256" key="3">
    <source>
        <dbReference type="ARBA" id="ARBA00022989"/>
    </source>
</evidence>
<dbReference type="Proteomes" id="UP001212841">
    <property type="component" value="Unassembled WGS sequence"/>
</dbReference>
<evidence type="ECO:0000256" key="1">
    <source>
        <dbReference type="ARBA" id="ARBA00004167"/>
    </source>
</evidence>
<comment type="subcellular location">
    <subcellularLocation>
        <location evidence="1">Membrane</location>
        <topology evidence="1">Single-pass membrane protein</topology>
    </subcellularLocation>
</comment>
<comment type="caution">
    <text evidence="5">The sequence shown here is derived from an EMBL/GenBank/DDBJ whole genome shotgun (WGS) entry which is preliminary data.</text>
</comment>
<evidence type="ECO:0008006" key="7">
    <source>
        <dbReference type="Google" id="ProtNLM"/>
    </source>
</evidence>
<sequence>MAPLLPFAAMDRKRSWRFVRLTTLTFFLSLVIFSYAFLTSGWRFQRPTTHSSQLEPEALLAEEVLPEPEAALHQLPPPPTSEELSWSAPLRDAYDVDNVVYPVTEFKQSDYNSANPLVMTILHDTRKIWMFVQGIGKQSIWDLETCWIGDTKLEVGKNNDHKRWVVAECAFPDRNVWDEGGAIDLKEFDGKGLKVSFVERISRRRRWLGTRFNYDVQRTMPPATTPVSEMPYKVCLVTELYNQTHVLKDWWNYYSNMGVDRFFLYDNDSGDDINGMFERDPSLSEKATLIRWPWNKAQPHAFMHGKLLADRLCQWTFFPDVDEFLYLKDCHPSYSEPSSTSSTPTTPHGQVPSFRHCIPDFITQQTQYDFENPHPENLKIAQIRLMPRTFGSSEMIHRPKQPYTLPEAFIHRSPFPNAYQRLQTKPLLHTRAAQLVTLVHFWNLLDESYETVKPQPEVDRAEVIHYKIQSWEDFMVKYNRPRVGYVNDWKVPEGMTRPLSRDVPPPGWREGTFFKGGSKGYDEVVNATVRDTEFRDWKRWMEGILSGREMGEVTWEE</sequence>
<organism evidence="5 6">
    <name type="scientific">Rhizophlyctis rosea</name>
    <dbReference type="NCBI Taxonomy" id="64517"/>
    <lineage>
        <taxon>Eukaryota</taxon>
        <taxon>Fungi</taxon>
        <taxon>Fungi incertae sedis</taxon>
        <taxon>Chytridiomycota</taxon>
        <taxon>Chytridiomycota incertae sedis</taxon>
        <taxon>Chytridiomycetes</taxon>
        <taxon>Rhizophlyctidales</taxon>
        <taxon>Rhizophlyctidaceae</taxon>
        <taxon>Rhizophlyctis</taxon>
    </lineage>
</organism>
<keyword evidence="2 4" id="KW-0812">Transmembrane</keyword>
<dbReference type="AlphaFoldDB" id="A0AAD5X1F1"/>
<evidence type="ECO:0000256" key="2">
    <source>
        <dbReference type="ARBA" id="ARBA00022692"/>
    </source>
</evidence>
<keyword evidence="4" id="KW-0472">Membrane</keyword>
<protein>
    <recommendedName>
        <fullName evidence="7">Glycosyltransferase family 92 protein</fullName>
    </recommendedName>
</protein>
<evidence type="ECO:0000313" key="6">
    <source>
        <dbReference type="Proteomes" id="UP001212841"/>
    </source>
</evidence>
<gene>
    <name evidence="5" type="ORF">HK097_001314</name>
</gene>
<dbReference type="Pfam" id="PF13704">
    <property type="entry name" value="Glyco_tranf_2_4"/>
    <property type="match status" value="1"/>
</dbReference>
<keyword evidence="3 4" id="KW-1133">Transmembrane helix</keyword>